<gene>
    <name evidence="4 5" type="primary">gpr</name>
    <name evidence="5" type="ORF">M5X16_03550</name>
    <name evidence="6" type="ORF">PC41400_23435</name>
</gene>
<dbReference type="GO" id="GO:0009847">
    <property type="term" value="P:spore germination"/>
    <property type="evidence" value="ECO:0007669"/>
    <property type="project" value="UniProtKB-UniRule"/>
</dbReference>
<keyword evidence="2 4" id="KW-0378">Hydrolase</keyword>
<keyword evidence="1 4" id="KW-0645">Protease</keyword>
<dbReference type="PIRSF" id="PIRSF019549">
    <property type="entry name" value="Peptidase_A25"/>
    <property type="match status" value="1"/>
</dbReference>
<evidence type="ECO:0000313" key="6">
    <source>
        <dbReference type="EMBL" id="QAV20467.1"/>
    </source>
</evidence>
<dbReference type="InterPro" id="IPR005080">
    <property type="entry name" value="Peptidase_A25"/>
</dbReference>
<dbReference type="EMBL" id="CP026520">
    <property type="protein sequence ID" value="QAV20467.1"/>
    <property type="molecule type" value="Genomic_DNA"/>
</dbReference>
<dbReference type="Proteomes" id="UP001527202">
    <property type="component" value="Unassembled WGS sequence"/>
</dbReference>
<dbReference type="GO" id="GO:0004222">
    <property type="term" value="F:metalloendopeptidase activity"/>
    <property type="evidence" value="ECO:0007669"/>
    <property type="project" value="UniProtKB-UniRule"/>
</dbReference>
<dbReference type="RefSeq" id="WP_009675370.1">
    <property type="nucleotide sequence ID" value="NZ_CP026520.1"/>
</dbReference>
<dbReference type="EC" id="3.4.24.78" evidence="4"/>
<dbReference type="SUPFAM" id="SSF53163">
    <property type="entry name" value="HybD-like"/>
    <property type="match status" value="1"/>
</dbReference>
<dbReference type="InterPro" id="IPR023430">
    <property type="entry name" value="Pept_HybD-like_dom_sf"/>
</dbReference>
<keyword evidence="3 4" id="KW-0865">Zymogen</keyword>
<evidence type="ECO:0000256" key="3">
    <source>
        <dbReference type="ARBA" id="ARBA00023145"/>
    </source>
</evidence>
<keyword evidence="8" id="KW-1185">Reference proteome</keyword>
<dbReference type="GO" id="GO:0006508">
    <property type="term" value="P:proteolysis"/>
    <property type="evidence" value="ECO:0007669"/>
    <property type="project" value="UniProtKB-UniRule"/>
</dbReference>
<proteinExistence type="inferred from homology"/>
<sequence>MADLSAYTVRTDLALEARELASEARKSPEIPGVVSDIWEDGGMRITQIQVLNDEGAQAIGKMPGQYMTIEVPDLRKKDTQLQDRVATKFAQVFEQYLQKAGIGKDSKVLIVGLGNWNVTPDALGPLVVENILVTRHYFELMPGQVSPGYRPVSAVAPGVLGTTGIESSEIVEGIVEKSRPDLVIAVDALASRALERVNTTIQIADTGINPGSGIGNKRRGLTLETLGVPVIAIGVPTVVYASTIVNSCIDMMQHHFRTQTSNTHEILGMLDDLPEQERLSLVREVLNPLGHDLLVTPKEIDEFIEDIANIIASGLNAALHEAVDSANVAAYTH</sequence>
<name>A0A410X1J3_9BACL</name>
<organism evidence="6 7">
    <name type="scientific">Paenibacillus chitinolyticus</name>
    <dbReference type="NCBI Taxonomy" id="79263"/>
    <lineage>
        <taxon>Bacteria</taxon>
        <taxon>Bacillati</taxon>
        <taxon>Bacillota</taxon>
        <taxon>Bacilli</taxon>
        <taxon>Bacillales</taxon>
        <taxon>Paenibacillaceae</taxon>
        <taxon>Paenibacillus</taxon>
    </lineage>
</organism>
<comment type="similarity">
    <text evidence="4">Belongs to the peptidase A25 family.</text>
</comment>
<dbReference type="Gene3D" id="3.40.50.1450">
    <property type="entry name" value="HybD-like"/>
    <property type="match status" value="1"/>
</dbReference>
<comment type="catalytic activity">
    <reaction evidence="4">
        <text>Endopeptidase action with P4 Glu or Asp, P1 preferably Glu &gt; Asp, P1' hydrophobic and P2' Ala.</text>
        <dbReference type="EC" id="3.4.24.78"/>
    </reaction>
</comment>
<dbReference type="EMBL" id="JAMDMJ010000003">
    <property type="protein sequence ID" value="MCY9594849.1"/>
    <property type="molecule type" value="Genomic_DNA"/>
</dbReference>
<evidence type="ECO:0000313" key="7">
    <source>
        <dbReference type="Proteomes" id="UP000288943"/>
    </source>
</evidence>
<dbReference type="AlphaFoldDB" id="A0A410X1J3"/>
<dbReference type="OrthoDB" id="9777293at2"/>
<protein>
    <recommendedName>
        <fullName evidence="4">Germination protease</fullName>
        <ecNumber evidence="4">3.4.24.78</ecNumber>
    </recommendedName>
    <alternativeName>
        <fullName evidence="4">GPR endopeptidase</fullName>
    </alternativeName>
    <alternativeName>
        <fullName evidence="4">Germination proteinase</fullName>
    </alternativeName>
    <alternativeName>
        <fullName evidence="4">Spore protease</fullName>
    </alternativeName>
</protein>
<feature type="chain" id="PRO_5023419377" description="Germination protease" evidence="4">
    <location>
        <begin position="13"/>
        <end position="333"/>
    </location>
</feature>
<evidence type="ECO:0000313" key="8">
    <source>
        <dbReference type="Proteomes" id="UP001527202"/>
    </source>
</evidence>
<reference evidence="5 8" key="2">
    <citation type="submission" date="2022-05" db="EMBL/GenBank/DDBJ databases">
        <title>Genome Sequencing of Bee-Associated Microbes.</title>
        <authorList>
            <person name="Dunlap C."/>
        </authorList>
    </citation>
    <scope>NUCLEOTIDE SEQUENCE [LARGE SCALE GENOMIC DNA]</scope>
    <source>
        <strain evidence="5 8">NRRL B-23120</strain>
    </source>
</reference>
<evidence type="ECO:0000256" key="4">
    <source>
        <dbReference type="HAMAP-Rule" id="MF_00626"/>
    </source>
</evidence>
<comment type="PTM">
    <text evidence="4">Autoproteolytically processed. The inactive tetrameric zymogen termed p46 autoprocesses to a smaller form termed p41, which is active only during spore germination.</text>
</comment>
<reference evidence="6 7" key="1">
    <citation type="submission" date="2018-01" db="EMBL/GenBank/DDBJ databases">
        <title>The whole genome sequencing and assembly of Paenibacillus chitinolyticus KCCM 41400 strain.</title>
        <authorList>
            <person name="Kim J.-Y."/>
            <person name="Park M.-K."/>
            <person name="Lee Y.-J."/>
            <person name="Yi H."/>
            <person name="Bahn Y.-S."/>
            <person name="Kim J.F."/>
            <person name="Lee D.-W."/>
        </authorList>
    </citation>
    <scope>NUCLEOTIDE SEQUENCE [LARGE SCALE GENOMIC DNA]</scope>
    <source>
        <strain evidence="6 7">KCCM 41400</strain>
    </source>
</reference>
<evidence type="ECO:0000313" key="5">
    <source>
        <dbReference type="EMBL" id="MCY9594849.1"/>
    </source>
</evidence>
<dbReference type="KEGG" id="pchi:PC41400_23435"/>
<evidence type="ECO:0000256" key="1">
    <source>
        <dbReference type="ARBA" id="ARBA00022670"/>
    </source>
</evidence>
<comment type="subunit">
    <text evidence="4">Homotetramer.</text>
</comment>
<feature type="propeptide" id="PRO_5044509584" evidence="4">
    <location>
        <begin position="1"/>
        <end position="12"/>
    </location>
</feature>
<accession>A0A410X1J3</accession>
<dbReference type="NCBIfam" id="TIGR01441">
    <property type="entry name" value="GPR"/>
    <property type="match status" value="1"/>
</dbReference>
<comment type="function">
    <text evidence="4">Initiates the rapid degradation of small, acid-soluble proteins during spore germination.</text>
</comment>
<dbReference type="Pfam" id="PF03418">
    <property type="entry name" value="Peptidase_A25"/>
    <property type="match status" value="1"/>
</dbReference>
<evidence type="ECO:0000256" key="2">
    <source>
        <dbReference type="ARBA" id="ARBA00022801"/>
    </source>
</evidence>
<dbReference type="Proteomes" id="UP000288943">
    <property type="component" value="Chromosome"/>
</dbReference>
<dbReference type="GeneID" id="95377749"/>
<dbReference type="HAMAP" id="MF_00626">
    <property type="entry name" value="Germination_prot"/>
    <property type="match status" value="1"/>
</dbReference>